<keyword evidence="1" id="KW-0732">Signal</keyword>
<gene>
    <name evidence="2" type="ORF">C7B46_17240</name>
</gene>
<feature type="chain" id="PRO_5038447363" evidence="1">
    <location>
        <begin position="22"/>
        <end position="444"/>
    </location>
</feature>
<evidence type="ECO:0000256" key="1">
    <source>
        <dbReference type="SAM" id="SignalP"/>
    </source>
</evidence>
<dbReference type="InterPro" id="IPR050490">
    <property type="entry name" value="Bact_solute-bd_prot1"/>
</dbReference>
<dbReference type="Gene3D" id="3.40.190.10">
    <property type="entry name" value="Periplasmic binding protein-like II"/>
    <property type="match status" value="2"/>
</dbReference>
<protein>
    <submittedName>
        <fullName evidence="2">ABC transporter substrate-binding protein</fullName>
    </submittedName>
</protein>
<accession>A0A2T2X9A1</accession>
<name>A0A2T2X9A1_9FIRM</name>
<dbReference type="AlphaFoldDB" id="A0A2T2X9A1"/>
<dbReference type="InterPro" id="IPR006059">
    <property type="entry name" value="SBP"/>
</dbReference>
<dbReference type="Pfam" id="PF01547">
    <property type="entry name" value="SBP_bac_1"/>
    <property type="match status" value="1"/>
</dbReference>
<comment type="caution">
    <text evidence="2">The sequence shown here is derived from an EMBL/GenBank/DDBJ whole genome shotgun (WGS) entry which is preliminary data.</text>
</comment>
<dbReference type="Proteomes" id="UP000242972">
    <property type="component" value="Unassembled WGS sequence"/>
</dbReference>
<dbReference type="PROSITE" id="PS51257">
    <property type="entry name" value="PROKAR_LIPOPROTEIN"/>
    <property type="match status" value="1"/>
</dbReference>
<organism evidence="2 3">
    <name type="scientific">Sulfobacillus benefaciens</name>
    <dbReference type="NCBI Taxonomy" id="453960"/>
    <lineage>
        <taxon>Bacteria</taxon>
        <taxon>Bacillati</taxon>
        <taxon>Bacillota</taxon>
        <taxon>Clostridia</taxon>
        <taxon>Eubacteriales</taxon>
        <taxon>Clostridiales Family XVII. Incertae Sedis</taxon>
        <taxon>Sulfobacillus</taxon>
    </lineage>
</organism>
<proteinExistence type="predicted"/>
<sequence length="444" mass="47702">MIRISKVLSLSLACSTVALLAAGCGNSTTSNQASANHSKVTVTVWSWTPVSSTMNAIVAKIEQKYPNIHIQTNIEPNSDYLIALKSAAASGSLPDIIGLSAGSVTQEYRPDLQPLNTIAQKLWGPGWKQDFPSAALSQAMLGNPAGNTSTYMLPQEVEVINIWYNRQIFQQLHLTPPTSFAQLASDAHAIQKAGYIGFYEGAAQSDFVQWMYMQIAAQTDLRGLEASARGVPEWTQPGMIKAANYWKDFFTDGVFQAGALGDQQYPTGANLFAAGRVGMMSLGSWWLQESQMSTSPQGLKTMQDYGTFFLPPMAPGLKATPPMGGVDFGWGMTQNSAKSLAVQKATEEVFKQLISGVGEQTSLNQMNDLPAFKGMTPTISLNSHILSLYHNYLAEIQVAHNHEIGNPTVAQALVSNLQSVAAGTESAAAAMQAVQKIAVAQENS</sequence>
<reference evidence="2 3" key="1">
    <citation type="journal article" date="2014" name="BMC Genomics">
        <title>Comparison of environmental and isolate Sulfobacillus genomes reveals diverse carbon, sulfur, nitrogen, and hydrogen metabolisms.</title>
        <authorList>
            <person name="Justice N.B."/>
            <person name="Norman A."/>
            <person name="Brown C.T."/>
            <person name="Singh A."/>
            <person name="Thomas B.C."/>
            <person name="Banfield J.F."/>
        </authorList>
    </citation>
    <scope>NUCLEOTIDE SEQUENCE [LARGE SCALE GENOMIC DNA]</scope>
    <source>
        <strain evidence="2">AMDSBA4</strain>
    </source>
</reference>
<dbReference type="PANTHER" id="PTHR43649:SF12">
    <property type="entry name" value="DIACETYLCHITOBIOSE BINDING PROTEIN DASA"/>
    <property type="match status" value="1"/>
</dbReference>
<feature type="signal peptide" evidence="1">
    <location>
        <begin position="1"/>
        <end position="21"/>
    </location>
</feature>
<evidence type="ECO:0000313" key="3">
    <source>
        <dbReference type="Proteomes" id="UP000242972"/>
    </source>
</evidence>
<dbReference type="SUPFAM" id="SSF53850">
    <property type="entry name" value="Periplasmic binding protein-like II"/>
    <property type="match status" value="1"/>
</dbReference>
<dbReference type="PANTHER" id="PTHR43649">
    <property type="entry name" value="ARABINOSE-BINDING PROTEIN-RELATED"/>
    <property type="match status" value="1"/>
</dbReference>
<dbReference type="EMBL" id="PXYW01000069">
    <property type="protein sequence ID" value="PSR31065.1"/>
    <property type="molecule type" value="Genomic_DNA"/>
</dbReference>
<evidence type="ECO:0000313" key="2">
    <source>
        <dbReference type="EMBL" id="PSR31065.1"/>
    </source>
</evidence>